<reference evidence="1" key="1">
    <citation type="journal article" date="2020" name="Nat. Commun.">
        <title>Large-scale genome sequencing of mycorrhizal fungi provides insights into the early evolution of symbiotic traits.</title>
        <authorList>
            <person name="Miyauchi S."/>
            <person name="Kiss E."/>
            <person name="Kuo A."/>
            <person name="Drula E."/>
            <person name="Kohler A."/>
            <person name="Sanchez-Garcia M."/>
            <person name="Morin E."/>
            <person name="Andreopoulos B."/>
            <person name="Barry K.W."/>
            <person name="Bonito G."/>
            <person name="Buee M."/>
            <person name="Carver A."/>
            <person name="Chen C."/>
            <person name="Cichocki N."/>
            <person name="Clum A."/>
            <person name="Culley D."/>
            <person name="Crous P.W."/>
            <person name="Fauchery L."/>
            <person name="Girlanda M."/>
            <person name="Hayes R.D."/>
            <person name="Keri Z."/>
            <person name="LaButti K."/>
            <person name="Lipzen A."/>
            <person name="Lombard V."/>
            <person name="Magnuson J."/>
            <person name="Maillard F."/>
            <person name="Murat C."/>
            <person name="Nolan M."/>
            <person name="Ohm R.A."/>
            <person name="Pangilinan J."/>
            <person name="Pereira M.F."/>
            <person name="Perotto S."/>
            <person name="Peter M."/>
            <person name="Pfister S."/>
            <person name="Riley R."/>
            <person name="Sitrit Y."/>
            <person name="Stielow J.B."/>
            <person name="Szollosi G."/>
            <person name="Zifcakova L."/>
            <person name="Stursova M."/>
            <person name="Spatafora J.W."/>
            <person name="Tedersoo L."/>
            <person name="Vaario L.M."/>
            <person name="Yamada A."/>
            <person name="Yan M."/>
            <person name="Wang P."/>
            <person name="Xu J."/>
            <person name="Bruns T."/>
            <person name="Baldrian P."/>
            <person name="Vilgalys R."/>
            <person name="Dunand C."/>
            <person name="Henrissat B."/>
            <person name="Grigoriev I.V."/>
            <person name="Hibbett D."/>
            <person name="Nagy L.G."/>
            <person name="Martin F.M."/>
        </authorList>
    </citation>
    <scope>NUCLEOTIDE SEQUENCE</scope>
    <source>
        <strain evidence="1">UP504</strain>
    </source>
</reference>
<name>A0A9P6DGA5_9AGAM</name>
<sequence length="68" mass="7677">SKPRASALPWKSKPAWTWLLVQKLTEDPPFRIALFSDSVTTAKVEDRPVLKNGVAKTILHQELAAYIF</sequence>
<gene>
    <name evidence="1" type="ORF">BS47DRAFT_1283253</name>
</gene>
<organism evidence="1 2">
    <name type="scientific">Hydnum rufescens UP504</name>
    <dbReference type="NCBI Taxonomy" id="1448309"/>
    <lineage>
        <taxon>Eukaryota</taxon>
        <taxon>Fungi</taxon>
        <taxon>Dikarya</taxon>
        <taxon>Basidiomycota</taxon>
        <taxon>Agaricomycotina</taxon>
        <taxon>Agaricomycetes</taxon>
        <taxon>Cantharellales</taxon>
        <taxon>Hydnaceae</taxon>
        <taxon>Hydnum</taxon>
    </lineage>
</organism>
<feature type="non-terminal residue" evidence="1">
    <location>
        <position position="68"/>
    </location>
</feature>
<comment type="caution">
    <text evidence="1">The sequence shown here is derived from an EMBL/GenBank/DDBJ whole genome shotgun (WGS) entry which is preliminary data.</text>
</comment>
<dbReference type="AlphaFoldDB" id="A0A9P6DGA5"/>
<proteinExistence type="predicted"/>
<evidence type="ECO:0000313" key="1">
    <source>
        <dbReference type="EMBL" id="KAF9503287.1"/>
    </source>
</evidence>
<keyword evidence="2" id="KW-1185">Reference proteome</keyword>
<protein>
    <submittedName>
        <fullName evidence="1">Uncharacterized protein</fullName>
    </submittedName>
</protein>
<dbReference type="OrthoDB" id="3182376at2759"/>
<dbReference type="Proteomes" id="UP000886523">
    <property type="component" value="Unassembled WGS sequence"/>
</dbReference>
<evidence type="ECO:0000313" key="2">
    <source>
        <dbReference type="Proteomes" id="UP000886523"/>
    </source>
</evidence>
<accession>A0A9P6DGA5</accession>
<dbReference type="EMBL" id="MU129393">
    <property type="protein sequence ID" value="KAF9503287.1"/>
    <property type="molecule type" value="Genomic_DNA"/>
</dbReference>
<feature type="non-terminal residue" evidence="1">
    <location>
        <position position="1"/>
    </location>
</feature>